<accession>A0A8H6Z029</accession>
<name>A0A8H6Z029_9AGAR</name>
<evidence type="ECO:0000313" key="1">
    <source>
        <dbReference type="EMBL" id="KAF7368504.1"/>
    </source>
</evidence>
<proteinExistence type="predicted"/>
<dbReference type="Proteomes" id="UP000620124">
    <property type="component" value="Unassembled WGS sequence"/>
</dbReference>
<evidence type="ECO:0000313" key="2">
    <source>
        <dbReference type="Proteomes" id="UP000620124"/>
    </source>
</evidence>
<reference evidence="1" key="1">
    <citation type="submission" date="2020-05" db="EMBL/GenBank/DDBJ databases">
        <title>Mycena genomes resolve the evolution of fungal bioluminescence.</title>
        <authorList>
            <person name="Tsai I.J."/>
        </authorList>
    </citation>
    <scope>NUCLEOTIDE SEQUENCE</scope>
    <source>
        <strain evidence="1">CCC161011</strain>
    </source>
</reference>
<sequence>MALASLADLPNELLVDILDQSTFPTEALYYLALLSRRLHFVALPIYFSRTGIDLETRCATIALASDRLDPLSALQICLFLSSMDTLVCIFPHPSCITISPFLAQLKRLQTFISRLSSIKSVTLNLDSRPRSQCLSVGIDEVLDAWASQYGGLLNCIVEKGCSFLAVKNGTHLTEAYESCPPGLSQKYLPRPVLRLFATRDARRIGFRRSSRQGTAEIVLSWSPSFTDSLSQLTSLYIHSVTLLVPPGLDWTLSALRHSPITSLTICMSPLTVERRLWATVLPLIAAAAVNVDSISLTEVDPHNEPEAYAFLARLPRLTDLTITPNHPYWGNYVPRNKGPIPALTRLVNLHAPASVIDDLVSRAEFSHEIRTICVHWRPSARAEQSYLVHSMSSLTTRLAARRLTPRLSLHIDSASIADTAASVVRNLNDVPPACFKRVESLCMEGPYYPVDDVNNSIPRMVSLFPDVAHVSLQTPGRAGRFSDEAVQRLVCTMRATETLRTVEVNGKSYPLSNQLSDS</sequence>
<dbReference type="AlphaFoldDB" id="A0A8H6Z029"/>
<comment type="caution">
    <text evidence="1">The sequence shown here is derived from an EMBL/GenBank/DDBJ whole genome shotgun (WGS) entry which is preliminary data.</text>
</comment>
<protein>
    <recommendedName>
        <fullName evidence="3">F-box domain-containing protein</fullName>
    </recommendedName>
</protein>
<dbReference type="EMBL" id="JACAZI010000002">
    <property type="protein sequence ID" value="KAF7368504.1"/>
    <property type="molecule type" value="Genomic_DNA"/>
</dbReference>
<evidence type="ECO:0008006" key="3">
    <source>
        <dbReference type="Google" id="ProtNLM"/>
    </source>
</evidence>
<dbReference type="OrthoDB" id="3054030at2759"/>
<keyword evidence="2" id="KW-1185">Reference proteome</keyword>
<gene>
    <name evidence="1" type="ORF">MVEN_00173600</name>
</gene>
<organism evidence="1 2">
    <name type="scientific">Mycena venus</name>
    <dbReference type="NCBI Taxonomy" id="2733690"/>
    <lineage>
        <taxon>Eukaryota</taxon>
        <taxon>Fungi</taxon>
        <taxon>Dikarya</taxon>
        <taxon>Basidiomycota</taxon>
        <taxon>Agaricomycotina</taxon>
        <taxon>Agaricomycetes</taxon>
        <taxon>Agaricomycetidae</taxon>
        <taxon>Agaricales</taxon>
        <taxon>Marasmiineae</taxon>
        <taxon>Mycenaceae</taxon>
        <taxon>Mycena</taxon>
    </lineage>
</organism>